<dbReference type="SUPFAM" id="SSF54236">
    <property type="entry name" value="Ubiquitin-like"/>
    <property type="match status" value="2"/>
</dbReference>
<feature type="region of interest" description="Disordered" evidence="3">
    <location>
        <begin position="37"/>
        <end position="104"/>
    </location>
</feature>
<dbReference type="GO" id="GO:0045944">
    <property type="term" value="P:positive regulation of transcription by RNA polymerase II"/>
    <property type="evidence" value="ECO:0007669"/>
    <property type="project" value="TreeGrafter"/>
</dbReference>
<evidence type="ECO:0000313" key="5">
    <source>
        <dbReference type="EMBL" id="KAF8787992.1"/>
    </source>
</evidence>
<dbReference type="PANTHER" id="PTHR47187:SF1">
    <property type="entry name" value="NFATC2-INTERACTING PROTEIN"/>
    <property type="match status" value="1"/>
</dbReference>
<reference evidence="5" key="1">
    <citation type="journal article" date="2020" name="bioRxiv">
        <title>Chromosome-level reference genome of the European wasp spider Argiope bruennichi: a resource for studies on range expansion and evolutionary adaptation.</title>
        <authorList>
            <person name="Sheffer M.M."/>
            <person name="Hoppe A."/>
            <person name="Krehenwinkel H."/>
            <person name="Uhl G."/>
            <person name="Kuss A.W."/>
            <person name="Jensen L."/>
            <person name="Jensen C."/>
            <person name="Gillespie R.G."/>
            <person name="Hoff K.J."/>
            <person name="Prost S."/>
        </authorList>
    </citation>
    <scope>NUCLEOTIDE SEQUENCE</scope>
</reference>
<organism evidence="5 6">
    <name type="scientific">Argiope bruennichi</name>
    <name type="common">Wasp spider</name>
    <name type="synonym">Aranea bruennichi</name>
    <dbReference type="NCBI Taxonomy" id="94029"/>
    <lineage>
        <taxon>Eukaryota</taxon>
        <taxon>Metazoa</taxon>
        <taxon>Ecdysozoa</taxon>
        <taxon>Arthropoda</taxon>
        <taxon>Chelicerata</taxon>
        <taxon>Arachnida</taxon>
        <taxon>Araneae</taxon>
        <taxon>Araneomorphae</taxon>
        <taxon>Entelegynae</taxon>
        <taxon>Araneoidea</taxon>
        <taxon>Araneidae</taxon>
        <taxon>Argiope</taxon>
    </lineage>
</organism>
<accession>A0A8T0FCD8</accession>
<evidence type="ECO:0000256" key="3">
    <source>
        <dbReference type="SAM" id="MobiDB-lite"/>
    </source>
</evidence>
<dbReference type="GO" id="GO:0005634">
    <property type="term" value="C:nucleus"/>
    <property type="evidence" value="ECO:0007669"/>
    <property type="project" value="UniProtKB-SubCell"/>
</dbReference>
<keyword evidence="6" id="KW-1185">Reference proteome</keyword>
<evidence type="ECO:0000256" key="2">
    <source>
        <dbReference type="ARBA" id="ARBA00023242"/>
    </source>
</evidence>
<dbReference type="Pfam" id="PF11976">
    <property type="entry name" value="Rad60-SLD"/>
    <property type="match status" value="1"/>
</dbReference>
<gene>
    <name evidence="5" type="ORF">HNY73_009535</name>
</gene>
<feature type="compositionally biased region" description="Basic and acidic residues" evidence="3">
    <location>
        <begin position="37"/>
        <end position="62"/>
    </location>
</feature>
<sequence>MSDNSSDDDEITPVFAFRADDIMRKQREAYKEMLKKVEEEDTTKAIENEEHDLLVKIRERQKNRPTAKRKANVKPSPTKTEEKVPSTRRSKRLRKKDVKEDIPEKKLESPIKLPARAKKRLMKLDLQNKRERQRIEELNRRVLSSCFSSSVDDHNTTIEIETEQNITLKISYLSDISKITVNENEKFSSVISKVANLFKLNITEIALYLRDEIINLDATPHSLNVKTWDIIECIPYKSTEMKDEENSSKILIKLQSNDCKKKIEIFAHKLEKFQDIMKRYANLRSLPLKDLIFEFDGERISGSNTPEELDMESGSCVDVKVIGNSLKPASPSIPFIDLEREETPHTILNICVLD</sequence>
<evidence type="ECO:0000256" key="1">
    <source>
        <dbReference type="ARBA" id="ARBA00004123"/>
    </source>
</evidence>
<dbReference type="AlphaFoldDB" id="A0A8T0FCD8"/>
<keyword evidence="2" id="KW-0539">Nucleus</keyword>
<dbReference type="Proteomes" id="UP000807504">
    <property type="component" value="Unassembled WGS sequence"/>
</dbReference>
<comment type="caution">
    <text evidence="5">The sequence shown here is derived from an EMBL/GenBank/DDBJ whole genome shotgun (WGS) entry which is preliminary data.</text>
</comment>
<dbReference type="InterPro" id="IPR022617">
    <property type="entry name" value="Rad60/SUMO-like_dom"/>
</dbReference>
<proteinExistence type="predicted"/>
<feature type="compositionally biased region" description="Basic residues" evidence="3">
    <location>
        <begin position="63"/>
        <end position="72"/>
    </location>
</feature>
<name>A0A8T0FCD8_ARGBR</name>
<dbReference type="CDD" id="cd01763">
    <property type="entry name" value="Ubl_SUMO_like"/>
    <property type="match status" value="1"/>
</dbReference>
<comment type="subcellular location">
    <subcellularLocation>
        <location evidence="1">Nucleus</location>
    </subcellularLocation>
</comment>
<dbReference type="PANTHER" id="PTHR47187">
    <property type="entry name" value="NFATC2-INTERACTING PROTEIN"/>
    <property type="match status" value="1"/>
</dbReference>
<evidence type="ECO:0000313" key="6">
    <source>
        <dbReference type="Proteomes" id="UP000807504"/>
    </source>
</evidence>
<dbReference type="Gene3D" id="3.10.20.90">
    <property type="entry name" value="Phosphatidylinositol 3-kinase Catalytic Subunit, Chain A, domain 1"/>
    <property type="match status" value="2"/>
</dbReference>
<evidence type="ECO:0000259" key="4">
    <source>
        <dbReference type="Pfam" id="PF11976"/>
    </source>
</evidence>
<dbReference type="InterPro" id="IPR029071">
    <property type="entry name" value="Ubiquitin-like_domsf"/>
</dbReference>
<feature type="domain" description="Rad60/SUMO-like" evidence="4">
    <location>
        <begin position="250"/>
        <end position="321"/>
    </location>
</feature>
<dbReference type="InterPro" id="IPR052324">
    <property type="entry name" value="NFATC2-Int_DNA_Repair"/>
</dbReference>
<dbReference type="EMBL" id="JABXBU010000015">
    <property type="protein sequence ID" value="KAF8787992.1"/>
    <property type="molecule type" value="Genomic_DNA"/>
</dbReference>
<protein>
    <submittedName>
        <fullName evidence="5">NFATC2-interacting protein like</fullName>
    </submittedName>
</protein>
<reference evidence="5" key="2">
    <citation type="submission" date="2020-06" db="EMBL/GenBank/DDBJ databases">
        <authorList>
            <person name="Sheffer M."/>
        </authorList>
    </citation>
    <scope>NUCLEOTIDE SEQUENCE</scope>
</reference>
<feature type="compositionally biased region" description="Basic residues" evidence="3">
    <location>
        <begin position="86"/>
        <end position="96"/>
    </location>
</feature>